<dbReference type="EMBL" id="JALJOR010000005">
    <property type="protein sequence ID" value="KAK9817251.1"/>
    <property type="molecule type" value="Genomic_DNA"/>
</dbReference>
<feature type="compositionally biased region" description="Polar residues" evidence="2">
    <location>
        <begin position="611"/>
        <end position="631"/>
    </location>
</feature>
<gene>
    <name evidence="3" type="ORF">WJX72_011891</name>
</gene>
<reference evidence="3 4" key="1">
    <citation type="journal article" date="2024" name="Nat. Commun.">
        <title>Phylogenomics reveals the evolutionary origins of lichenization in chlorophyte algae.</title>
        <authorList>
            <person name="Puginier C."/>
            <person name="Libourel C."/>
            <person name="Otte J."/>
            <person name="Skaloud P."/>
            <person name="Haon M."/>
            <person name="Grisel S."/>
            <person name="Petersen M."/>
            <person name="Berrin J.G."/>
            <person name="Delaux P.M."/>
            <person name="Dal Grande F."/>
            <person name="Keller J."/>
        </authorList>
    </citation>
    <scope>NUCLEOTIDE SEQUENCE [LARGE SCALE GENOMIC DNA]</scope>
    <source>
        <strain evidence="3 4">SAG 2043</strain>
    </source>
</reference>
<feature type="region of interest" description="Disordered" evidence="2">
    <location>
        <begin position="604"/>
        <end position="631"/>
    </location>
</feature>
<feature type="coiled-coil region" evidence="1">
    <location>
        <begin position="355"/>
        <end position="460"/>
    </location>
</feature>
<evidence type="ECO:0000256" key="1">
    <source>
        <dbReference type="SAM" id="Coils"/>
    </source>
</evidence>
<keyword evidence="1" id="KW-0175">Coiled coil</keyword>
<evidence type="ECO:0000256" key="2">
    <source>
        <dbReference type="SAM" id="MobiDB-lite"/>
    </source>
</evidence>
<feature type="region of interest" description="Disordered" evidence="2">
    <location>
        <begin position="170"/>
        <end position="194"/>
    </location>
</feature>
<evidence type="ECO:0000313" key="4">
    <source>
        <dbReference type="Proteomes" id="UP001489004"/>
    </source>
</evidence>
<protein>
    <submittedName>
        <fullName evidence="3">Uncharacterized protein</fullName>
    </submittedName>
</protein>
<name>A0AAW1Q5S4_9CHLO</name>
<dbReference type="Gene3D" id="1.20.1170.10">
    <property type="match status" value="1"/>
</dbReference>
<sequence length="631" mass="68896">MLKERTQKLEAANSQLRALKKQATDAAAAADAANKREWNATTALRSTKSTSKLEQLQSALAELDQEAARYKDELKLANGDAKVLQGQLREKGAQVAALEEQVAAQRAVLADAQGALSAAQQQAVAYAARIEQLQAGQSGRAAASSPCRQAVQEGMASGLSMEETEAVLEEMRQLQQKLDGRPERPASPAGLSQQEAEALRALVARLEGRVRARDLKIQDLQCKADDGNASSLQAAQARLAKLQSDIAHKTAEVHRLHADGKHLQGQLDAKQKLLLASEAEIRKLQQQLASAHKQATEGRAELRRLRRSASQDGGGVAASTTGSQQQQSERVANTQPRSAAPAGLGMLEEGASVAMRLLQERAEAAESKARGFEAKLAAAQAQAADLESSLASVRQQLQQVAEQSITHADGLEASLALARQQLQDVAEQSSTHVSKLRSQVQRHERERISMDAEMQASQEKISILKSRFKYLEAELAEARVMALEAHAARSYSSRPDRKELALRNASTAVAARLREEAARKEAQLEELRRELALRDAQSRQLQGGGDELENIKQRMAEVSERMRRREQQVEVLEVDLKAARRVWLAKDSYIVALKAELNDAKQQLLLQQQQSRPSLHSTSEPSRSSIHSDPS</sequence>
<feature type="region of interest" description="Disordered" evidence="2">
    <location>
        <begin position="305"/>
        <end position="341"/>
    </location>
</feature>
<feature type="coiled-coil region" evidence="1">
    <location>
        <begin position="232"/>
        <end position="301"/>
    </location>
</feature>
<comment type="caution">
    <text evidence="3">The sequence shown here is derived from an EMBL/GenBank/DDBJ whole genome shotgun (WGS) entry which is preliminary data.</text>
</comment>
<keyword evidence="4" id="KW-1185">Reference proteome</keyword>
<dbReference type="Proteomes" id="UP001489004">
    <property type="component" value="Unassembled WGS sequence"/>
</dbReference>
<proteinExistence type="predicted"/>
<dbReference type="AlphaFoldDB" id="A0AAW1Q5S4"/>
<evidence type="ECO:0000313" key="3">
    <source>
        <dbReference type="EMBL" id="KAK9817251.1"/>
    </source>
</evidence>
<organism evidence="3 4">
    <name type="scientific">[Myrmecia] bisecta</name>
    <dbReference type="NCBI Taxonomy" id="41462"/>
    <lineage>
        <taxon>Eukaryota</taxon>
        <taxon>Viridiplantae</taxon>
        <taxon>Chlorophyta</taxon>
        <taxon>core chlorophytes</taxon>
        <taxon>Trebouxiophyceae</taxon>
        <taxon>Trebouxiales</taxon>
        <taxon>Trebouxiaceae</taxon>
        <taxon>Myrmecia</taxon>
    </lineage>
</organism>
<accession>A0AAW1Q5S4</accession>
<feature type="coiled-coil region" evidence="1">
    <location>
        <begin position="2"/>
        <end position="115"/>
    </location>
</feature>